<evidence type="ECO:0000256" key="3">
    <source>
        <dbReference type="ARBA" id="ARBA00022490"/>
    </source>
</evidence>
<keyword evidence="3" id="KW-0963">Cytoplasm</keyword>
<dbReference type="InterPro" id="IPR025734">
    <property type="entry name" value="EspG"/>
</dbReference>
<evidence type="ECO:0000313" key="5">
    <source>
        <dbReference type="EMBL" id="MBL1075203.1"/>
    </source>
</evidence>
<evidence type="ECO:0000313" key="6">
    <source>
        <dbReference type="Proteomes" id="UP000602198"/>
    </source>
</evidence>
<comment type="caution">
    <text evidence="5">The sequence shown here is derived from an EMBL/GenBank/DDBJ whole genome shotgun (WGS) entry which is preliminary data.</text>
</comment>
<evidence type="ECO:0000256" key="1">
    <source>
        <dbReference type="ARBA" id="ARBA00004496"/>
    </source>
</evidence>
<sequence>MYRSWSLTDLEFLVRWEEISGEYLPSPLLFMSRTESWSDHLEQAARARAGLHDQGPELADVFDALRYPDVRVEAHGWDGRDRLAARASIRLLGVRRGDAGYLVIQQPGETVRHSAGFTITEFDATALAPEVVAALPDNTAGRGREIPLAEPGHAQDVDYDYHLSPAHETLSGTVVDQAADFLTVPAPSVGTIDVVQGHSRFGPRGITRHSMGWRDLEDDGRYVVSAADPPVATPADRKAMVEAVDALIAEVIMAIADE</sequence>
<dbReference type="Pfam" id="PF14011">
    <property type="entry name" value="ESX-1_EspG"/>
    <property type="match status" value="1"/>
</dbReference>
<evidence type="ECO:0000256" key="2">
    <source>
        <dbReference type="ARBA" id="ARBA00006411"/>
    </source>
</evidence>
<comment type="similarity">
    <text evidence="2">Belongs to the EspG family.</text>
</comment>
<dbReference type="Proteomes" id="UP000602198">
    <property type="component" value="Unassembled WGS sequence"/>
</dbReference>
<gene>
    <name evidence="5" type="ORF">JK358_12450</name>
</gene>
<evidence type="ECO:0000256" key="4">
    <source>
        <dbReference type="ARBA" id="ARBA00023186"/>
    </source>
</evidence>
<dbReference type="EMBL" id="JAERRJ010000004">
    <property type="protein sequence ID" value="MBL1075203.1"/>
    <property type="molecule type" value="Genomic_DNA"/>
</dbReference>
<keyword evidence="4" id="KW-0143">Chaperone</keyword>
<keyword evidence="6" id="KW-1185">Reference proteome</keyword>
<accession>A0ABS1M7S2</accession>
<protein>
    <submittedName>
        <fullName evidence="5">ESX secretion-associated protein EspG</fullName>
    </submittedName>
</protein>
<name>A0ABS1M7S2_9NOCA</name>
<proteinExistence type="inferred from homology"/>
<organism evidence="5 6">
    <name type="scientific">Nocardia acididurans</name>
    <dbReference type="NCBI Taxonomy" id="2802282"/>
    <lineage>
        <taxon>Bacteria</taxon>
        <taxon>Bacillati</taxon>
        <taxon>Actinomycetota</taxon>
        <taxon>Actinomycetes</taxon>
        <taxon>Mycobacteriales</taxon>
        <taxon>Nocardiaceae</taxon>
        <taxon>Nocardia</taxon>
    </lineage>
</organism>
<comment type="subcellular location">
    <subcellularLocation>
        <location evidence="1">Cytoplasm</location>
    </subcellularLocation>
</comment>
<dbReference type="RefSeq" id="WP_201946977.1">
    <property type="nucleotide sequence ID" value="NZ_JAERRJ010000004.1"/>
</dbReference>
<reference evidence="5 6" key="1">
    <citation type="submission" date="2021-01" db="EMBL/GenBank/DDBJ databases">
        <title>WGS of actinomycetes isolated from Thailand.</title>
        <authorList>
            <person name="Thawai C."/>
        </authorList>
    </citation>
    <scope>NUCLEOTIDE SEQUENCE [LARGE SCALE GENOMIC DNA]</scope>
    <source>
        <strain evidence="5 6">LPG 2</strain>
    </source>
</reference>